<dbReference type="AlphaFoldDB" id="A0A839UTF1"/>
<dbReference type="EMBL" id="JABXXQ010000120">
    <property type="protein sequence ID" value="NVN30230.1"/>
    <property type="molecule type" value="Genomic_DNA"/>
</dbReference>
<dbReference type="PANTHER" id="PTHR11067:SF9">
    <property type="entry name" value="INOSINE TRIPHOSPHATE PYROPHOSPHATASE"/>
    <property type="match status" value="1"/>
</dbReference>
<organism evidence="11 13">
    <name type="scientific">Endobacter medicaginis</name>
    <dbReference type="NCBI Taxonomy" id="1181271"/>
    <lineage>
        <taxon>Bacteria</taxon>
        <taxon>Pseudomonadati</taxon>
        <taxon>Pseudomonadota</taxon>
        <taxon>Alphaproteobacteria</taxon>
        <taxon>Acetobacterales</taxon>
        <taxon>Acetobacteraceae</taxon>
        <taxon>Endobacter</taxon>
    </lineage>
</organism>
<evidence type="ECO:0000256" key="6">
    <source>
        <dbReference type="ARBA" id="ARBA00022842"/>
    </source>
</evidence>
<evidence type="ECO:0000256" key="5">
    <source>
        <dbReference type="ARBA" id="ARBA00022801"/>
    </source>
</evidence>
<dbReference type="GO" id="GO:0005829">
    <property type="term" value="C:cytosol"/>
    <property type="evidence" value="ECO:0007669"/>
    <property type="project" value="TreeGrafter"/>
</dbReference>
<feature type="active site" description="Proton acceptor" evidence="10">
    <location>
        <position position="82"/>
    </location>
</feature>
<comment type="function">
    <text evidence="10">Pyrophosphatase that catalyzes the hydrolysis of nucleoside triphosphates to their monophosphate derivatives, with a high preference for the non-canonical purine nucleotides XTP (xanthosine triphosphate), dITP (deoxyinosine triphosphate) and ITP. Seems to function as a house-cleaning enzyme that removes non-canonical purine nucleotides from the nucleotide pool, thus preventing their incorporation into DNA/RNA and avoiding chromosomal lesions.</text>
</comment>
<dbReference type="InterPro" id="IPR020922">
    <property type="entry name" value="dITP/XTP_pyrophosphatase"/>
</dbReference>
<dbReference type="EMBL" id="JACHXV010000004">
    <property type="protein sequence ID" value="MBB3173528.1"/>
    <property type="molecule type" value="Genomic_DNA"/>
</dbReference>
<dbReference type="GO" id="GO:0017111">
    <property type="term" value="F:ribonucleoside triphosphate phosphatase activity"/>
    <property type="evidence" value="ECO:0007669"/>
    <property type="project" value="InterPro"/>
</dbReference>
<feature type="binding site" evidence="10">
    <location>
        <position position="82"/>
    </location>
    <ligand>
        <name>Mg(2+)</name>
        <dbReference type="ChEBI" id="CHEBI:18420"/>
    </ligand>
</feature>
<comment type="catalytic activity">
    <reaction evidence="9 10">
        <text>XTP + H2O = XMP + diphosphate + H(+)</text>
        <dbReference type="Rhea" id="RHEA:28610"/>
        <dbReference type="ChEBI" id="CHEBI:15377"/>
        <dbReference type="ChEBI" id="CHEBI:15378"/>
        <dbReference type="ChEBI" id="CHEBI:33019"/>
        <dbReference type="ChEBI" id="CHEBI:57464"/>
        <dbReference type="ChEBI" id="CHEBI:61314"/>
        <dbReference type="EC" id="3.6.1.66"/>
    </reaction>
</comment>
<keyword evidence="4 10" id="KW-0547">Nucleotide-binding</keyword>
<evidence type="ECO:0000256" key="1">
    <source>
        <dbReference type="ARBA" id="ARBA00008023"/>
    </source>
</evidence>
<evidence type="ECO:0000256" key="2">
    <source>
        <dbReference type="ARBA" id="ARBA00011738"/>
    </source>
</evidence>
<evidence type="ECO:0000256" key="7">
    <source>
        <dbReference type="ARBA" id="ARBA00023080"/>
    </source>
</evidence>
<dbReference type="CDD" id="cd00515">
    <property type="entry name" value="HAM1"/>
    <property type="match status" value="1"/>
</dbReference>
<evidence type="ECO:0000256" key="3">
    <source>
        <dbReference type="ARBA" id="ARBA00022723"/>
    </source>
</evidence>
<evidence type="ECO:0000256" key="8">
    <source>
        <dbReference type="ARBA" id="ARBA00051875"/>
    </source>
</evidence>
<keyword evidence="7 10" id="KW-0546">Nucleotide metabolism</keyword>
<dbReference type="GO" id="GO:0009146">
    <property type="term" value="P:purine nucleoside triphosphate catabolic process"/>
    <property type="evidence" value="ECO:0007669"/>
    <property type="project" value="UniProtKB-UniRule"/>
</dbReference>
<feature type="binding site" evidence="10">
    <location>
        <begin position="163"/>
        <end position="166"/>
    </location>
    <ligand>
        <name>substrate</name>
    </ligand>
</feature>
<dbReference type="InterPro" id="IPR029001">
    <property type="entry name" value="ITPase-like_fam"/>
</dbReference>
<evidence type="ECO:0000256" key="9">
    <source>
        <dbReference type="ARBA" id="ARBA00052017"/>
    </source>
</evidence>
<keyword evidence="6 10" id="KW-0460">Magnesium</keyword>
<evidence type="ECO:0000256" key="10">
    <source>
        <dbReference type="HAMAP-Rule" id="MF_01405"/>
    </source>
</evidence>
<name>A0A839UTF1_9PROT</name>
<comment type="catalytic activity">
    <reaction evidence="8 10">
        <text>dITP + H2O = dIMP + diphosphate + H(+)</text>
        <dbReference type="Rhea" id="RHEA:28342"/>
        <dbReference type="ChEBI" id="CHEBI:15377"/>
        <dbReference type="ChEBI" id="CHEBI:15378"/>
        <dbReference type="ChEBI" id="CHEBI:33019"/>
        <dbReference type="ChEBI" id="CHEBI:61194"/>
        <dbReference type="ChEBI" id="CHEBI:61382"/>
        <dbReference type="EC" id="3.6.1.66"/>
    </reaction>
</comment>
<dbReference type="GO" id="GO:0036222">
    <property type="term" value="F:XTP diphosphatase activity"/>
    <property type="evidence" value="ECO:0007669"/>
    <property type="project" value="UniProtKB-UniRule"/>
</dbReference>
<evidence type="ECO:0000313" key="13">
    <source>
        <dbReference type="Proteomes" id="UP000557688"/>
    </source>
</evidence>
<evidence type="ECO:0000313" key="12">
    <source>
        <dbReference type="EMBL" id="NVN30230.1"/>
    </source>
</evidence>
<feature type="binding site" evidence="10">
    <location>
        <begin position="21"/>
        <end position="26"/>
    </location>
    <ligand>
        <name>substrate</name>
    </ligand>
</feature>
<gene>
    <name evidence="11" type="ORF">FHR90_001351</name>
    <name evidence="12" type="ORF">HUK83_07775</name>
</gene>
<dbReference type="InterPro" id="IPR002637">
    <property type="entry name" value="RdgB/HAM1"/>
</dbReference>
<dbReference type="HAMAP" id="MF_01405">
    <property type="entry name" value="Non_canon_purine_NTPase"/>
    <property type="match status" value="1"/>
</dbReference>
<dbReference type="GO" id="GO:0035870">
    <property type="term" value="F:dITP diphosphatase activity"/>
    <property type="evidence" value="ECO:0007669"/>
    <property type="project" value="UniProtKB-UniRule"/>
</dbReference>
<protein>
    <recommendedName>
        <fullName evidence="10">dITP/XTP pyrophosphatase</fullName>
        <ecNumber evidence="10">3.6.1.66</ecNumber>
    </recommendedName>
    <alternativeName>
        <fullName evidence="10">Non-canonical purine NTP pyrophosphatase</fullName>
    </alternativeName>
    <alternativeName>
        <fullName evidence="10">Non-standard purine NTP pyrophosphatase</fullName>
    </alternativeName>
    <alternativeName>
        <fullName evidence="10">Nucleoside-triphosphate diphosphatase</fullName>
    </alternativeName>
    <alternativeName>
        <fullName evidence="10">Nucleoside-triphosphate pyrophosphatase</fullName>
        <shortName evidence="10">NTPase</shortName>
    </alternativeName>
</protein>
<dbReference type="FunFam" id="3.90.950.10:FF:000001">
    <property type="entry name" value="dITP/XTP pyrophosphatase"/>
    <property type="match status" value="1"/>
</dbReference>
<keyword evidence="5 10" id="KW-0378">Hydrolase</keyword>
<evidence type="ECO:0000256" key="4">
    <source>
        <dbReference type="ARBA" id="ARBA00022741"/>
    </source>
</evidence>
<evidence type="ECO:0000313" key="14">
    <source>
        <dbReference type="Proteomes" id="UP000565205"/>
    </source>
</evidence>
<accession>A0A839UTF1</accession>
<feature type="binding site" evidence="10">
    <location>
        <position position="83"/>
    </location>
    <ligand>
        <name>substrate</name>
    </ligand>
</feature>
<comment type="caution">
    <text evidence="11">The sequence shown here is derived from an EMBL/GenBank/DDBJ whole genome shotgun (WGS) entry which is preliminary data.</text>
</comment>
<comment type="catalytic activity">
    <reaction evidence="10">
        <text>ITP + H2O = IMP + diphosphate + H(+)</text>
        <dbReference type="Rhea" id="RHEA:29399"/>
        <dbReference type="ChEBI" id="CHEBI:15377"/>
        <dbReference type="ChEBI" id="CHEBI:15378"/>
        <dbReference type="ChEBI" id="CHEBI:33019"/>
        <dbReference type="ChEBI" id="CHEBI:58053"/>
        <dbReference type="ChEBI" id="CHEBI:61402"/>
        <dbReference type="EC" id="3.6.1.66"/>
    </reaction>
</comment>
<comment type="cofactor">
    <cofactor evidence="10">
        <name>Mg(2+)</name>
        <dbReference type="ChEBI" id="CHEBI:18420"/>
    </cofactor>
    <text evidence="10">Binds 1 Mg(2+) ion per subunit.</text>
</comment>
<feature type="binding site" evidence="10">
    <location>
        <begin position="191"/>
        <end position="192"/>
    </location>
    <ligand>
        <name>substrate</name>
    </ligand>
</feature>
<dbReference type="GO" id="GO:0036220">
    <property type="term" value="F:ITP diphosphatase activity"/>
    <property type="evidence" value="ECO:0007669"/>
    <property type="project" value="UniProtKB-UniRule"/>
</dbReference>
<dbReference type="GO" id="GO:0009117">
    <property type="term" value="P:nucleotide metabolic process"/>
    <property type="evidence" value="ECO:0007669"/>
    <property type="project" value="UniProtKB-KW"/>
</dbReference>
<feature type="binding site" evidence="10">
    <location>
        <position position="53"/>
    </location>
    <ligand>
        <name>Mg(2+)</name>
        <dbReference type="ChEBI" id="CHEBI:18420"/>
    </ligand>
</feature>
<feature type="binding site" evidence="10">
    <location>
        <position position="186"/>
    </location>
    <ligand>
        <name>substrate</name>
    </ligand>
</feature>
<keyword evidence="3 10" id="KW-0479">Metal-binding</keyword>
<reference evidence="11 13" key="2">
    <citation type="submission" date="2020-08" db="EMBL/GenBank/DDBJ databases">
        <title>Genomic Encyclopedia of Type Strains, Phase III (KMG-III): the genomes of soil and plant-associated and newly described type strains.</title>
        <authorList>
            <person name="Whitman W."/>
        </authorList>
    </citation>
    <scope>NUCLEOTIDE SEQUENCE [LARGE SCALE GENOMIC DNA]</scope>
    <source>
        <strain evidence="11 13">CECT 8088</strain>
    </source>
</reference>
<evidence type="ECO:0000313" key="11">
    <source>
        <dbReference type="EMBL" id="MBB3173528.1"/>
    </source>
</evidence>
<dbReference type="EC" id="3.6.1.66" evidence="10"/>
<sequence>MPIDPNAPRRLAAGGRVVLASHNRGKLAEFGAVLGAWDITVLLASDLGLPEPDETEDSFAGNARLKALAAAKASMQPSLADDSGFAVDALGGAPGIFSARWAGPEKDFAAAMRRIHHEAAANPDHSAAFVCALCLAWPDGHVVEVERTLRGEWVWPPRGSGGFGYDPMFAPRGSALTFGEMSREAKAAISHRALAIADLAAMVRPL</sequence>
<comment type="subunit">
    <text evidence="2 10">Homodimer.</text>
</comment>
<dbReference type="SUPFAM" id="SSF52972">
    <property type="entry name" value="ITPase-like"/>
    <property type="match status" value="1"/>
</dbReference>
<dbReference type="GO" id="GO:0046872">
    <property type="term" value="F:metal ion binding"/>
    <property type="evidence" value="ECO:0007669"/>
    <property type="project" value="UniProtKB-KW"/>
</dbReference>
<dbReference type="Pfam" id="PF01725">
    <property type="entry name" value="Ham1p_like"/>
    <property type="match status" value="1"/>
</dbReference>
<dbReference type="RefSeq" id="WP_176623593.1">
    <property type="nucleotide sequence ID" value="NZ_JABXXQ010000120.1"/>
</dbReference>
<dbReference type="PANTHER" id="PTHR11067">
    <property type="entry name" value="INOSINE TRIPHOSPHATE PYROPHOSPHATASE/HAM1 PROTEIN"/>
    <property type="match status" value="1"/>
</dbReference>
<keyword evidence="13" id="KW-1185">Reference proteome</keyword>
<dbReference type="Gene3D" id="3.90.950.10">
    <property type="match status" value="1"/>
</dbReference>
<comment type="similarity">
    <text evidence="1 10">Belongs to the HAM1 NTPase family.</text>
</comment>
<dbReference type="GO" id="GO:0000166">
    <property type="term" value="F:nucleotide binding"/>
    <property type="evidence" value="ECO:0007669"/>
    <property type="project" value="UniProtKB-KW"/>
</dbReference>
<dbReference type="Proteomes" id="UP000565205">
    <property type="component" value="Unassembled WGS sequence"/>
</dbReference>
<dbReference type="Proteomes" id="UP000557688">
    <property type="component" value="Unassembled WGS sequence"/>
</dbReference>
<reference evidence="12 14" key="1">
    <citation type="submission" date="2020-06" db="EMBL/GenBank/DDBJ databases">
        <title>Description of novel acetic acid bacteria.</title>
        <authorList>
            <person name="Sombolestani A."/>
        </authorList>
    </citation>
    <scope>NUCLEOTIDE SEQUENCE [LARGE SCALE GENOMIC DNA]</scope>
    <source>
        <strain evidence="12 14">LMG 26838</strain>
    </source>
</reference>
<proteinExistence type="inferred from homology"/>